<name>A0A1D8A5M4_9SPHN</name>
<sequence>MAGIGAAQTCAAVVARHRSRRCAHAGRAHSSLQLTFGVGLAPSLQIVDVVMHQLAVAPICRSVTAPAQSLEETRLNLEISRCLIGVEEGGAAPGTLRPFDVIGDVHR</sequence>
<reference evidence="2" key="1">
    <citation type="journal article" date="2017" name="J. Biotechnol.">
        <title>Complete genome sequence of Novosphingobium resinovorum SA1, a versatile xenobiotic-degrading bacterium capable of utilizing sulfanilic acid.</title>
        <authorList>
            <person name="Hegedus B."/>
            <person name="Kos P.B."/>
            <person name="Balint B."/>
            <person name="Maroti G."/>
            <person name="Gan H.M."/>
            <person name="Perei K."/>
            <person name="Rakhely G."/>
        </authorList>
    </citation>
    <scope>NUCLEOTIDE SEQUENCE [LARGE SCALE GENOMIC DNA]</scope>
    <source>
        <strain evidence="2">SA1</strain>
    </source>
</reference>
<dbReference type="AlphaFoldDB" id="A0A1D8A5M4"/>
<evidence type="ECO:0000313" key="2">
    <source>
        <dbReference type="Proteomes" id="UP000094626"/>
    </source>
</evidence>
<keyword evidence="2" id="KW-1185">Reference proteome</keyword>
<organism evidence="1 2">
    <name type="scientific">Novosphingobium resinovorum</name>
    <dbReference type="NCBI Taxonomy" id="158500"/>
    <lineage>
        <taxon>Bacteria</taxon>
        <taxon>Pseudomonadati</taxon>
        <taxon>Pseudomonadota</taxon>
        <taxon>Alphaproteobacteria</taxon>
        <taxon>Sphingomonadales</taxon>
        <taxon>Sphingomonadaceae</taxon>
        <taxon>Novosphingobium</taxon>
    </lineage>
</organism>
<evidence type="ECO:0000313" key="1">
    <source>
        <dbReference type="EMBL" id="AOR77388.1"/>
    </source>
</evidence>
<dbReference type="EMBL" id="CP017075">
    <property type="protein sequence ID" value="AOR77388.1"/>
    <property type="molecule type" value="Genomic_DNA"/>
</dbReference>
<gene>
    <name evidence="1" type="ORF">BES08_11990</name>
</gene>
<dbReference type="Proteomes" id="UP000094626">
    <property type="component" value="Chromosome"/>
</dbReference>
<proteinExistence type="predicted"/>
<protein>
    <submittedName>
        <fullName evidence="1">Uncharacterized protein</fullName>
    </submittedName>
</protein>
<accession>A0A1D8A5M4</accession>
<dbReference type="KEGG" id="nre:BES08_11990"/>